<dbReference type="InterPro" id="IPR026906">
    <property type="entry name" value="LRR_5"/>
</dbReference>
<evidence type="ECO:0000313" key="10">
    <source>
        <dbReference type="Proteomes" id="UP000005408"/>
    </source>
</evidence>
<dbReference type="SMART" id="SM00082">
    <property type="entry name" value="LRRCT"/>
    <property type="match status" value="1"/>
</dbReference>
<dbReference type="Pfam" id="PF01462">
    <property type="entry name" value="LRRNT"/>
    <property type="match status" value="1"/>
</dbReference>
<dbReference type="InterPro" id="IPR003591">
    <property type="entry name" value="Leu-rich_rpt_typical-subtyp"/>
</dbReference>
<evidence type="ECO:0000259" key="8">
    <source>
        <dbReference type="SMART" id="SM00082"/>
    </source>
</evidence>
<feature type="transmembrane region" description="Helical" evidence="5">
    <location>
        <begin position="580"/>
        <end position="604"/>
    </location>
</feature>
<dbReference type="InterPro" id="IPR000372">
    <property type="entry name" value="LRRNT"/>
</dbReference>
<keyword evidence="2 6" id="KW-0732">Signal</keyword>
<organism evidence="9 10">
    <name type="scientific">Magallana gigas</name>
    <name type="common">Pacific oyster</name>
    <name type="synonym">Crassostrea gigas</name>
    <dbReference type="NCBI Taxonomy" id="29159"/>
    <lineage>
        <taxon>Eukaryota</taxon>
        <taxon>Metazoa</taxon>
        <taxon>Spiralia</taxon>
        <taxon>Lophotrochozoa</taxon>
        <taxon>Mollusca</taxon>
        <taxon>Bivalvia</taxon>
        <taxon>Autobranchia</taxon>
        <taxon>Pteriomorphia</taxon>
        <taxon>Ostreida</taxon>
        <taxon>Ostreoidea</taxon>
        <taxon>Ostreidae</taxon>
        <taxon>Magallana</taxon>
    </lineage>
</organism>
<proteinExistence type="predicted"/>
<evidence type="ECO:0000256" key="3">
    <source>
        <dbReference type="ARBA" id="ARBA00022737"/>
    </source>
</evidence>
<keyword evidence="5" id="KW-0812">Transmembrane</keyword>
<feature type="region of interest" description="Disordered" evidence="4">
    <location>
        <begin position="630"/>
        <end position="660"/>
    </location>
</feature>
<evidence type="ECO:0000256" key="6">
    <source>
        <dbReference type="SAM" id="SignalP"/>
    </source>
</evidence>
<accession>A0A8W8NE73</accession>
<dbReference type="EnsemblMetazoa" id="G5476.9">
    <property type="protein sequence ID" value="G5476.9:cds"/>
    <property type="gene ID" value="G5476"/>
</dbReference>
<dbReference type="InterPro" id="IPR000483">
    <property type="entry name" value="Cys-rich_flank_reg_C"/>
</dbReference>
<evidence type="ECO:0000313" key="9">
    <source>
        <dbReference type="EnsemblMetazoa" id="G5476.9:cds"/>
    </source>
</evidence>
<dbReference type="SMART" id="SM00365">
    <property type="entry name" value="LRR_SD22"/>
    <property type="match status" value="8"/>
</dbReference>
<dbReference type="GO" id="GO:0005886">
    <property type="term" value="C:plasma membrane"/>
    <property type="evidence" value="ECO:0007669"/>
    <property type="project" value="TreeGrafter"/>
</dbReference>
<reference evidence="9" key="1">
    <citation type="submission" date="2022-08" db="UniProtKB">
        <authorList>
            <consortium name="EnsemblMetazoa"/>
        </authorList>
    </citation>
    <scope>IDENTIFICATION</scope>
    <source>
        <strain evidence="9">05x7-T-G4-1.051#20</strain>
    </source>
</reference>
<dbReference type="OrthoDB" id="6156721at2759"/>
<dbReference type="SUPFAM" id="SSF52058">
    <property type="entry name" value="L domain-like"/>
    <property type="match status" value="2"/>
</dbReference>
<keyword evidence="5" id="KW-0472">Membrane</keyword>
<dbReference type="InterPro" id="IPR032675">
    <property type="entry name" value="LRR_dom_sf"/>
</dbReference>
<evidence type="ECO:0000256" key="4">
    <source>
        <dbReference type="SAM" id="MobiDB-lite"/>
    </source>
</evidence>
<protein>
    <recommendedName>
        <fullName evidence="11">Leucine-rich repeat-containing protein 15</fullName>
    </recommendedName>
</protein>
<feature type="domain" description="LRRNT" evidence="7">
    <location>
        <begin position="21"/>
        <end position="53"/>
    </location>
</feature>
<dbReference type="SMART" id="SM00364">
    <property type="entry name" value="LRR_BAC"/>
    <property type="match status" value="7"/>
</dbReference>
<dbReference type="Proteomes" id="UP000005408">
    <property type="component" value="Unassembled WGS sequence"/>
</dbReference>
<keyword evidence="10" id="KW-1185">Reference proteome</keyword>
<dbReference type="PANTHER" id="PTHR24369:SF210">
    <property type="entry name" value="CHAOPTIN-RELATED"/>
    <property type="match status" value="1"/>
</dbReference>
<dbReference type="SMART" id="SM00369">
    <property type="entry name" value="LRR_TYP"/>
    <property type="match status" value="13"/>
</dbReference>
<keyword evidence="3" id="KW-0677">Repeat</keyword>
<name>A0A8W8NE73_MAGGI</name>
<dbReference type="Pfam" id="PF13855">
    <property type="entry name" value="LRR_8"/>
    <property type="match status" value="1"/>
</dbReference>
<dbReference type="Pfam" id="PF13306">
    <property type="entry name" value="LRR_5"/>
    <property type="match status" value="1"/>
</dbReference>
<feature type="chain" id="PRO_5036473542" description="Leucine-rich repeat-containing protein 15" evidence="6">
    <location>
        <begin position="20"/>
        <end position="672"/>
    </location>
</feature>
<keyword evidence="5" id="KW-1133">Transmembrane helix</keyword>
<dbReference type="InterPro" id="IPR050541">
    <property type="entry name" value="LRR_TM_domain-containing"/>
</dbReference>
<dbReference type="AlphaFoldDB" id="A0A8W8NE73"/>
<evidence type="ECO:0008006" key="11">
    <source>
        <dbReference type="Google" id="ProtNLM"/>
    </source>
</evidence>
<sequence>MAAITYFVICGLLCTFVHGSKCPTDCHCTYDEVDCSQNQLLEIPSEIPSEARTLKMNFNQVSVLDIMITIPLQRLVVLELQSNLLHNIGAGSLMRMNKLEKLDLTDNSLRTLSTNTFFRMQSLKTLILSKNHLVDIDDAINNLPALELLDLSWNKITALSARSFKLLPKLRMLKLGYNAISSIDTDTFTDLTSLQSLELNNNPLHSIDGVLSTLPTLRMLNIKNCLLEHFPKELPESVLFIDASENNLTNIGQDIHHNAVILSLNDNDITEIEDGALSQLTKLSKLELQNNYLTELPKIPPSLHYFNIQNNLISELDSISLPENSQLEEFYLQRNLISNITLGTFRKVTSLKKLSIGENLIQNMSSKLFYNVSSLSYLNIDKLHLVEISEDVFDNLENLLKLSMSGITIAQDSVKGNFLRPLSKLSTLDLSHSPTLAKYLLESSAMLRNLRFISELNLMSNNLTTLPNRIMGSLPHIEELNILDNNFHCDQRLVWLGQWIKFETSKFSDPEDIVCYTPQELNGQTISELKTSDFVPATTPLPGLGTSFHAVTFFPTEKPLGPDSMSNEQTVSLAATNTQFIALTVSVSVFIVLAAIAFVVFHICRQTRCLDYNRSTVINHPPPVNFFISNEENAPVPPPPRLTREDRCSVTSQTSRDITSEEQGVKVYTWSG</sequence>
<evidence type="ECO:0000256" key="2">
    <source>
        <dbReference type="ARBA" id="ARBA00022729"/>
    </source>
</evidence>
<dbReference type="InterPro" id="IPR001611">
    <property type="entry name" value="Leu-rich_rpt"/>
</dbReference>
<dbReference type="SMART" id="SM00013">
    <property type="entry name" value="LRRNT"/>
    <property type="match status" value="1"/>
</dbReference>
<dbReference type="PANTHER" id="PTHR24369">
    <property type="entry name" value="ANTIGEN BSP, PUTATIVE-RELATED"/>
    <property type="match status" value="1"/>
</dbReference>
<feature type="domain" description="LRRCT" evidence="8">
    <location>
        <begin position="485"/>
        <end position="537"/>
    </location>
</feature>
<dbReference type="Gene3D" id="3.80.10.10">
    <property type="entry name" value="Ribonuclease Inhibitor"/>
    <property type="match status" value="5"/>
</dbReference>
<evidence type="ECO:0000256" key="5">
    <source>
        <dbReference type="SAM" id="Phobius"/>
    </source>
</evidence>
<dbReference type="OMA" id="IADCAFC"/>
<feature type="signal peptide" evidence="6">
    <location>
        <begin position="1"/>
        <end position="19"/>
    </location>
</feature>
<evidence type="ECO:0000259" key="7">
    <source>
        <dbReference type="SMART" id="SM00013"/>
    </source>
</evidence>
<evidence type="ECO:0000256" key="1">
    <source>
        <dbReference type="ARBA" id="ARBA00022614"/>
    </source>
</evidence>
<keyword evidence="1" id="KW-0433">Leucine-rich repeat</keyword>
<dbReference type="PROSITE" id="PS51450">
    <property type="entry name" value="LRR"/>
    <property type="match status" value="4"/>
</dbReference>